<dbReference type="AlphaFoldDB" id="A0A1I1FP43"/>
<proteinExistence type="predicted"/>
<dbReference type="EMBL" id="FOLE01000002">
    <property type="protein sequence ID" value="SFC01095.1"/>
    <property type="molecule type" value="Genomic_DNA"/>
</dbReference>
<organism evidence="2 3">
    <name type="scientific">Flexibacter flexilis DSM 6793</name>
    <dbReference type="NCBI Taxonomy" id="927664"/>
    <lineage>
        <taxon>Bacteria</taxon>
        <taxon>Pseudomonadati</taxon>
        <taxon>Bacteroidota</taxon>
        <taxon>Cytophagia</taxon>
        <taxon>Cytophagales</taxon>
        <taxon>Flexibacteraceae</taxon>
        <taxon>Flexibacter</taxon>
    </lineage>
</organism>
<feature type="chain" id="PRO_5011475284" evidence="1">
    <location>
        <begin position="28"/>
        <end position="334"/>
    </location>
</feature>
<keyword evidence="1" id="KW-0732">Signal</keyword>
<name>A0A1I1FP43_9BACT</name>
<protein>
    <submittedName>
        <fullName evidence="2">Uncharacterized protein</fullName>
    </submittedName>
</protein>
<evidence type="ECO:0000256" key="1">
    <source>
        <dbReference type="SAM" id="SignalP"/>
    </source>
</evidence>
<reference evidence="2 3" key="1">
    <citation type="submission" date="2016-10" db="EMBL/GenBank/DDBJ databases">
        <authorList>
            <person name="de Groot N.N."/>
        </authorList>
    </citation>
    <scope>NUCLEOTIDE SEQUENCE [LARGE SCALE GENOMIC DNA]</scope>
    <source>
        <strain evidence="2 3">DSM 6793</strain>
    </source>
</reference>
<gene>
    <name evidence="2" type="ORF">SAMN05421780_102266</name>
</gene>
<dbReference type="Proteomes" id="UP000199514">
    <property type="component" value="Unassembled WGS sequence"/>
</dbReference>
<feature type="signal peptide" evidence="1">
    <location>
        <begin position="1"/>
        <end position="27"/>
    </location>
</feature>
<evidence type="ECO:0000313" key="3">
    <source>
        <dbReference type="Proteomes" id="UP000199514"/>
    </source>
</evidence>
<accession>A0A1I1FP43</accession>
<keyword evidence="3" id="KW-1185">Reference proteome</keyword>
<evidence type="ECO:0000313" key="2">
    <source>
        <dbReference type="EMBL" id="SFC01095.1"/>
    </source>
</evidence>
<dbReference type="RefSeq" id="WP_091508650.1">
    <property type="nucleotide sequence ID" value="NZ_FOLE01000002.1"/>
</dbReference>
<sequence>MKILQNLGLIGLLSAATVVFIPQQGFAQTPTAESPAAPQEELFKVISIRGMVSVIKPSGKFILASGKKLYNDESIEVTPNSYISLMHLSGRVLELRTPGKQSVSDLAGRFAKVSSSVSERYANFVFGESLKEKDKDMKKNHQQYMAVTGAVTRSTSRANSAATALQRELANTILLPASSDVFVAQNTFRWRKLPSAKSYVVTISDMFDQTVFQKETSDTALMVDFGKLALKNAKMCLLGISAKSATEEVQAAKIGLRFVQGENFNKIQKEVTQLKAENDGTIIGKVIFGAYYEEHHLYIDAMNSYAEAAAAEPENTDFQTAYNKFLVRIGMLEE</sequence>
<dbReference type="OrthoDB" id="977247at2"/>